<dbReference type="Gene3D" id="3.10.180.10">
    <property type="entry name" value="2,3-Dihydroxybiphenyl 1,2-Dioxygenase, domain 1"/>
    <property type="match status" value="2"/>
</dbReference>
<dbReference type="SUPFAM" id="SSF54593">
    <property type="entry name" value="Glyoxalase/Bleomycin resistance protein/Dihydroxybiphenyl dioxygenase"/>
    <property type="match status" value="2"/>
</dbReference>
<dbReference type="InterPro" id="IPR029068">
    <property type="entry name" value="Glyas_Bleomycin-R_OHBP_Dase"/>
</dbReference>
<dbReference type="Proteomes" id="UP000013304">
    <property type="component" value="Chromosome"/>
</dbReference>
<dbReference type="KEGG" id="sfi:SFUL_6488"/>
<sequence>MRAGPRDPLKEHTMLNPAFPDGAPNWVDLGTPDLDGATAFYGALLGWELVPGGPEVGGYGMFTLDGHTVAGVMTVPEEQSASAWSVYFQSPDINATAQLVTRAGGRSAFEPMDVLDYGRMGGFTDPGGAYFGVWQPRRNPGLGIIQQPGSLLWAELYIPDVPAAAAFFAEVFGWKTEALKVEGTEYVYTTVHPAGTGPELSFGGLVTMSDVPAEAARGPHWMPYFAVEDVEATVAAAKRLGGAEALPAMEVPGVGTMANVTDPYGAVFAVMKPLPRQQ</sequence>
<dbReference type="InterPro" id="IPR037523">
    <property type="entry name" value="VOC_core"/>
</dbReference>
<gene>
    <name evidence="2" type="ORF">SFUL_6488</name>
</gene>
<feature type="domain" description="VOC" evidence="1">
    <location>
        <begin position="23"/>
        <end position="136"/>
    </location>
</feature>
<dbReference type="PANTHER" id="PTHR33993">
    <property type="entry name" value="GLYOXALASE-RELATED"/>
    <property type="match status" value="1"/>
</dbReference>
<dbReference type="Pfam" id="PF00903">
    <property type="entry name" value="Glyoxalase"/>
    <property type="match status" value="2"/>
</dbReference>
<evidence type="ECO:0000313" key="2">
    <source>
        <dbReference type="EMBL" id="AGK81370.1"/>
    </source>
</evidence>
<dbReference type="PATRIC" id="fig|1303692.3.peg.6531"/>
<dbReference type="HOGENOM" id="CLU_069623_3_0_11"/>
<accession>N0D011</accession>
<dbReference type="InterPro" id="IPR004360">
    <property type="entry name" value="Glyas_Fos-R_dOase_dom"/>
</dbReference>
<dbReference type="PANTHER" id="PTHR33993:SF10">
    <property type="entry name" value="CONSERVED PROTEIN"/>
    <property type="match status" value="1"/>
</dbReference>
<dbReference type="AlphaFoldDB" id="N0D011"/>
<dbReference type="InterPro" id="IPR052164">
    <property type="entry name" value="Anthracycline_SecMetBiosynth"/>
</dbReference>
<dbReference type="EMBL" id="CP005080">
    <property type="protein sequence ID" value="AGK81370.1"/>
    <property type="molecule type" value="Genomic_DNA"/>
</dbReference>
<feature type="domain" description="VOC" evidence="1">
    <location>
        <begin position="150"/>
        <end position="273"/>
    </location>
</feature>
<protein>
    <submittedName>
        <fullName evidence="2">Hydroxylase</fullName>
    </submittedName>
</protein>
<proteinExistence type="predicted"/>
<reference evidence="2 3" key="1">
    <citation type="submission" date="2013-04" db="EMBL/GenBank/DDBJ databases">
        <title>Complete genome sequence of Streptomyces fulvissimus.</title>
        <authorList>
            <person name="Myronovskyi M."/>
            <person name="Tokovenko B."/>
            <person name="Manderscheid N."/>
            <person name="Petzke L."/>
            <person name="Luzhetskyy A."/>
        </authorList>
    </citation>
    <scope>NUCLEOTIDE SEQUENCE [LARGE SCALE GENOMIC DNA]</scope>
    <source>
        <strain evidence="2 3">DSM 40593</strain>
    </source>
</reference>
<name>N0D011_STRMI</name>
<organism evidence="2 3">
    <name type="scientific">Streptomyces microflavus DSM 40593</name>
    <dbReference type="NCBI Taxonomy" id="1303692"/>
    <lineage>
        <taxon>Bacteria</taxon>
        <taxon>Bacillati</taxon>
        <taxon>Actinomycetota</taxon>
        <taxon>Actinomycetes</taxon>
        <taxon>Kitasatosporales</taxon>
        <taxon>Streptomycetaceae</taxon>
        <taxon>Streptomyces</taxon>
    </lineage>
</organism>
<dbReference type="eggNOG" id="COG3324">
    <property type="taxonomic scope" value="Bacteria"/>
</dbReference>
<evidence type="ECO:0000259" key="1">
    <source>
        <dbReference type="PROSITE" id="PS51819"/>
    </source>
</evidence>
<dbReference type="CDD" id="cd07247">
    <property type="entry name" value="SgaA_N_like"/>
    <property type="match status" value="2"/>
</dbReference>
<evidence type="ECO:0000313" key="3">
    <source>
        <dbReference type="Proteomes" id="UP000013304"/>
    </source>
</evidence>
<dbReference type="PROSITE" id="PS51819">
    <property type="entry name" value="VOC"/>
    <property type="match status" value="2"/>
</dbReference>